<dbReference type="FunFam" id="2.60.120.10:FF:000044">
    <property type="entry name" value="Mannose-6-phosphate isomerase"/>
    <property type="match status" value="1"/>
</dbReference>
<dbReference type="Gene3D" id="2.60.120.10">
    <property type="entry name" value="Jelly Rolls"/>
    <property type="match status" value="2"/>
</dbReference>
<dbReference type="Pfam" id="PF01238">
    <property type="entry name" value="PMI_typeI_C"/>
    <property type="match status" value="1"/>
</dbReference>
<evidence type="ECO:0000313" key="4">
    <source>
        <dbReference type="Proteomes" id="UP000785200"/>
    </source>
</evidence>
<sequence length="243" mass="26385">MTTKQLFKTILQADTTITAPVVEELVQWASQSGQRQRADYLLSKCGRELPGVISALNGQYPKDIGLLYLVFFNHVVLEPGQAMFIDAGTVHAYLSGDVIECMACSANVVRAGFTSKNQDVTTFSSMITYDFTQSKQFLLVPKDYKRSIFNAVASASNSTCVIYNPPVEEFGVIKTELKGKFATVTFEAIPGPSILICVNGGGLISVDSGRETLAVGKVFFVSSNVAYTLESLQDESCIIFTAL</sequence>
<dbReference type="PANTHER" id="PTHR10309">
    <property type="entry name" value="MANNOSE-6-PHOSPHATE ISOMERASE"/>
    <property type="match status" value="1"/>
</dbReference>
<comment type="caution">
    <text evidence="3">The sequence shown here is derived from an EMBL/GenBank/DDBJ whole genome shotgun (WGS) entry which is preliminary data.</text>
</comment>
<dbReference type="GO" id="GO:0005829">
    <property type="term" value="C:cytosol"/>
    <property type="evidence" value="ECO:0007669"/>
    <property type="project" value="TreeGrafter"/>
</dbReference>
<dbReference type="Proteomes" id="UP000785200">
    <property type="component" value="Unassembled WGS sequence"/>
</dbReference>
<dbReference type="Pfam" id="PF20512">
    <property type="entry name" value="PMI_typeI_hel"/>
    <property type="match status" value="1"/>
</dbReference>
<dbReference type="EMBL" id="VNKQ01000009">
    <property type="protein sequence ID" value="KAG0648847.1"/>
    <property type="molecule type" value="Genomic_DNA"/>
</dbReference>
<dbReference type="InterPro" id="IPR016305">
    <property type="entry name" value="Mannose-6-P_Isomerase"/>
</dbReference>
<feature type="domain" description="Phosphomannose isomerase type I helical insertion" evidence="2">
    <location>
        <begin position="4"/>
        <end position="71"/>
    </location>
</feature>
<reference evidence="3" key="1">
    <citation type="submission" date="2019-07" db="EMBL/GenBank/DDBJ databases">
        <title>Hyphodiscus hymeniophilus genome sequencing and assembly.</title>
        <authorList>
            <person name="Kramer G."/>
            <person name="Nodwell J."/>
        </authorList>
    </citation>
    <scope>NUCLEOTIDE SEQUENCE</scope>
    <source>
        <strain evidence="3">ATCC 34498</strain>
    </source>
</reference>
<gene>
    <name evidence="3" type="ORF">D0Z07_5095</name>
</gene>
<dbReference type="GO" id="GO:0004476">
    <property type="term" value="F:mannose-6-phosphate isomerase activity"/>
    <property type="evidence" value="ECO:0007669"/>
    <property type="project" value="InterPro"/>
</dbReference>
<evidence type="ECO:0000313" key="3">
    <source>
        <dbReference type="EMBL" id="KAG0648847.1"/>
    </source>
</evidence>
<feature type="domain" description="Phosphomannose isomerase type I C-terminal" evidence="1">
    <location>
        <begin position="161"/>
        <end position="208"/>
    </location>
</feature>
<dbReference type="InterPro" id="IPR046458">
    <property type="entry name" value="PMI_typeI_hel"/>
</dbReference>
<protein>
    <submittedName>
        <fullName evidence="3">Phosphomannose isomerase</fullName>
    </submittedName>
</protein>
<dbReference type="PRINTS" id="PR00714">
    <property type="entry name" value="MAN6PISMRASE"/>
</dbReference>
<dbReference type="OrthoDB" id="6605218at2759"/>
<dbReference type="Gene3D" id="1.10.441.10">
    <property type="entry name" value="Phosphomannose Isomerase, domain 2"/>
    <property type="match status" value="1"/>
</dbReference>
<organism evidence="3 4">
    <name type="scientific">Hyphodiscus hymeniophilus</name>
    <dbReference type="NCBI Taxonomy" id="353542"/>
    <lineage>
        <taxon>Eukaryota</taxon>
        <taxon>Fungi</taxon>
        <taxon>Dikarya</taxon>
        <taxon>Ascomycota</taxon>
        <taxon>Pezizomycotina</taxon>
        <taxon>Leotiomycetes</taxon>
        <taxon>Helotiales</taxon>
        <taxon>Hyphodiscaceae</taxon>
        <taxon>Hyphodiscus</taxon>
    </lineage>
</organism>
<name>A0A9P6VJJ7_9HELO</name>
<keyword evidence="4" id="KW-1185">Reference proteome</keyword>
<keyword evidence="3" id="KW-0413">Isomerase</keyword>
<dbReference type="SUPFAM" id="SSF51182">
    <property type="entry name" value="RmlC-like cupins"/>
    <property type="match status" value="1"/>
</dbReference>
<evidence type="ECO:0000259" key="1">
    <source>
        <dbReference type="Pfam" id="PF01238"/>
    </source>
</evidence>
<dbReference type="InterPro" id="IPR014710">
    <property type="entry name" value="RmlC-like_jellyroll"/>
</dbReference>
<dbReference type="InterPro" id="IPR046456">
    <property type="entry name" value="PMI_typeI_C"/>
</dbReference>
<dbReference type="PANTHER" id="PTHR10309:SF0">
    <property type="entry name" value="MANNOSE-6-PHOSPHATE ISOMERASE"/>
    <property type="match status" value="1"/>
</dbReference>
<dbReference type="InterPro" id="IPR011051">
    <property type="entry name" value="RmlC_Cupin_sf"/>
</dbReference>
<dbReference type="AlphaFoldDB" id="A0A9P6VJJ7"/>
<accession>A0A9P6VJJ7</accession>
<evidence type="ECO:0000259" key="2">
    <source>
        <dbReference type="Pfam" id="PF20512"/>
    </source>
</evidence>
<dbReference type="GO" id="GO:0009298">
    <property type="term" value="P:GDP-mannose biosynthetic process"/>
    <property type="evidence" value="ECO:0007669"/>
    <property type="project" value="InterPro"/>
</dbReference>
<proteinExistence type="predicted"/>